<gene>
    <name evidence="4" type="ORF">TAPDE_001378</name>
</gene>
<dbReference type="STRING" id="1097556.R4X7V7"/>
<dbReference type="Proteomes" id="UP000013776">
    <property type="component" value="Unassembled WGS sequence"/>
</dbReference>
<evidence type="ECO:0000256" key="2">
    <source>
        <dbReference type="SAM" id="Phobius"/>
    </source>
</evidence>
<dbReference type="VEuPathDB" id="FungiDB:TAPDE_001378"/>
<feature type="domain" description="Methyltransferase" evidence="3">
    <location>
        <begin position="117"/>
        <end position="212"/>
    </location>
</feature>
<comment type="caution">
    <text evidence="4">The sequence shown here is derived from an EMBL/GenBank/DDBJ whole genome shotgun (WGS) entry which is preliminary data.</text>
</comment>
<dbReference type="SUPFAM" id="SSF53335">
    <property type="entry name" value="S-adenosyl-L-methionine-dependent methyltransferases"/>
    <property type="match status" value="1"/>
</dbReference>
<dbReference type="eggNOG" id="ENOG502QQCH">
    <property type="taxonomic scope" value="Eukaryota"/>
</dbReference>
<dbReference type="AlphaFoldDB" id="R4X7V7"/>
<dbReference type="OrthoDB" id="10253390at2759"/>
<dbReference type="InterPro" id="IPR021829">
    <property type="entry name" value="DUF3419"/>
</dbReference>
<keyword evidence="5" id="KW-1185">Reference proteome</keyword>
<evidence type="ECO:0000259" key="3">
    <source>
        <dbReference type="Pfam" id="PF13649"/>
    </source>
</evidence>
<feature type="transmembrane region" description="Helical" evidence="2">
    <location>
        <begin position="15"/>
        <end position="38"/>
    </location>
</feature>
<dbReference type="InterPro" id="IPR029063">
    <property type="entry name" value="SAM-dependent_MTases_sf"/>
</dbReference>
<dbReference type="Pfam" id="PF11899">
    <property type="entry name" value="DUF3419"/>
    <property type="match status" value="1"/>
</dbReference>
<dbReference type="InterPro" id="IPR041698">
    <property type="entry name" value="Methyltransf_25"/>
</dbReference>
<reference evidence="4 5" key="1">
    <citation type="journal article" date="2013" name="MBio">
        <title>Genome sequencing of the plant pathogen Taphrina deformans, the causal agent of peach leaf curl.</title>
        <authorList>
            <person name="Cisse O.H."/>
            <person name="Almeida J.M.G.C.F."/>
            <person name="Fonseca A."/>
            <person name="Kumar A.A."/>
            <person name="Salojaervi J."/>
            <person name="Overmyer K."/>
            <person name="Hauser P.M."/>
            <person name="Pagni M."/>
        </authorList>
    </citation>
    <scope>NUCLEOTIDE SEQUENCE [LARGE SCALE GENOMIC DNA]</scope>
    <source>
        <strain evidence="5">PYCC 5710 / ATCC 11124 / CBS 356.35 / IMI 108563 / JCM 9778 / NBRC 8474</strain>
    </source>
</reference>
<dbReference type="Gene3D" id="3.40.50.150">
    <property type="entry name" value="Vaccinia Virus protein VP39"/>
    <property type="match status" value="1"/>
</dbReference>
<evidence type="ECO:0000313" key="4">
    <source>
        <dbReference type="EMBL" id="CCG81536.1"/>
    </source>
</evidence>
<organism evidence="4 5">
    <name type="scientific">Taphrina deformans (strain PYCC 5710 / ATCC 11124 / CBS 356.35 / IMI 108563 / JCM 9778 / NBRC 8474)</name>
    <name type="common">Peach leaf curl fungus</name>
    <name type="synonym">Lalaria deformans</name>
    <dbReference type="NCBI Taxonomy" id="1097556"/>
    <lineage>
        <taxon>Eukaryota</taxon>
        <taxon>Fungi</taxon>
        <taxon>Dikarya</taxon>
        <taxon>Ascomycota</taxon>
        <taxon>Taphrinomycotina</taxon>
        <taxon>Taphrinomycetes</taxon>
        <taxon>Taphrinales</taxon>
        <taxon>Taphrinaceae</taxon>
        <taxon>Taphrina</taxon>
    </lineage>
</organism>
<accession>R4X7V7</accession>
<dbReference type="PANTHER" id="PTHR47473">
    <property type="entry name" value="BTA1P"/>
    <property type="match status" value="1"/>
</dbReference>
<feature type="region of interest" description="Disordered" evidence="1">
    <location>
        <begin position="321"/>
        <end position="343"/>
    </location>
</feature>
<sequence length="759" mass="86036">MGKSGTLKTLGNWSIAAGIAWFLQLAPIYLWTFVLFLVGSVPLTSFKSLVKFVYFCFLQPLGKTDGQQSRLDRFYDGQAVIYDDTRSGLLKGRKKMLRLLAAEINVRQARLAGRVWVDVGGGTGWNIEKMHTYIPLENFSAIYLVDLCEPLLEVARRRLARFPNVHVVKADATVLPLDVDQVDFVTMSYSLSMIPPYFKVIDRVLEILRPEGIISVVDFFTSNKDDSGIRELNRQGNLFNRIFWRSWFEFDHVDLNPARRDYLEHKFELIKSVSCRNSFVVPLLVSIPYYIYLGQKPVTSLSVTDVSSLNASSVDCKLINHTTTMPPTPDATPLMPQKKHSMSDELPSLSMPEPYLKNITARSLQWSNHRLPYDPMNADQAQFSDFIYSFVWEDPDEDIRQMAMTSSDDMLVITSAGDNALDYLVNAGPNSIHCVDMNPCQGHLLELKIAAIKALSYADFWKLFGDGKHQGFPALLDRMAPFMSAPAYQFWTQRESSFENCFYECGYAGNVVKIMEWLLWITGSKQAGIDMSTAVTLQDQRKAWVKLRKTFISNTIGTLLLANPLFLWNALGVPINQLNMLKSEGSPLKYAIDTLDPVAEKTLLSKTNFHYLLPLIKHYTPECCPAYLKIGNFELLSKGNLLDALTLHTDTINNVLSEMPAQSLSKAIVMDHQDWFDPIVSGTPFPVAESYLDQEIQLFKKVLRRGGEVWWRSAAKAPWYADRWSLAGFEVKCISSRDGRDLLDAVNMYASLWRAKLPV</sequence>
<protein>
    <recommendedName>
        <fullName evidence="3">Methyltransferase domain-containing protein</fullName>
    </recommendedName>
</protein>
<proteinExistence type="predicted"/>
<dbReference type="Pfam" id="PF13649">
    <property type="entry name" value="Methyltransf_25"/>
    <property type="match status" value="1"/>
</dbReference>
<evidence type="ECO:0000256" key="1">
    <source>
        <dbReference type="SAM" id="MobiDB-lite"/>
    </source>
</evidence>
<keyword evidence="2" id="KW-1133">Transmembrane helix</keyword>
<keyword evidence="2" id="KW-0812">Transmembrane</keyword>
<dbReference type="EMBL" id="CAHR02000043">
    <property type="protein sequence ID" value="CCG81536.1"/>
    <property type="molecule type" value="Genomic_DNA"/>
</dbReference>
<name>R4X7V7_TAPDE</name>
<keyword evidence="2" id="KW-0472">Membrane</keyword>
<dbReference type="PANTHER" id="PTHR47473:SF1">
    <property type="entry name" value="METHYLTRANSFERASE DOMAIN-CONTAINING PROTEIN"/>
    <property type="match status" value="1"/>
</dbReference>
<evidence type="ECO:0000313" key="5">
    <source>
        <dbReference type="Proteomes" id="UP000013776"/>
    </source>
</evidence>
<dbReference type="CDD" id="cd02440">
    <property type="entry name" value="AdoMet_MTases"/>
    <property type="match status" value="1"/>
</dbReference>